<dbReference type="InterPro" id="IPR001789">
    <property type="entry name" value="Sig_transdc_resp-reg_receiver"/>
</dbReference>
<dbReference type="PROSITE" id="PS50110">
    <property type="entry name" value="RESPONSE_REGULATORY"/>
    <property type="match status" value="1"/>
</dbReference>
<dbReference type="OrthoDB" id="303614at2759"/>
<comment type="caution">
    <text evidence="6">The sequence shown here is derived from an EMBL/GenBank/DDBJ whole genome shotgun (WGS) entry which is preliminary data.</text>
</comment>
<feature type="region of interest" description="Disordered" evidence="4">
    <location>
        <begin position="122"/>
        <end position="162"/>
    </location>
</feature>
<dbReference type="SUPFAM" id="SSF52172">
    <property type="entry name" value="CheY-like"/>
    <property type="match status" value="1"/>
</dbReference>
<dbReference type="GO" id="GO:0000160">
    <property type="term" value="P:phosphorelay signal transduction system"/>
    <property type="evidence" value="ECO:0007669"/>
    <property type="project" value="UniProtKB-KW"/>
</dbReference>
<proteinExistence type="predicted"/>
<dbReference type="InterPro" id="IPR036890">
    <property type="entry name" value="HATPase_C_sf"/>
</dbReference>
<organism evidence="6 7">
    <name type="scientific">Cudoniella acicularis</name>
    <dbReference type="NCBI Taxonomy" id="354080"/>
    <lineage>
        <taxon>Eukaryota</taxon>
        <taxon>Fungi</taxon>
        <taxon>Dikarya</taxon>
        <taxon>Ascomycota</taxon>
        <taxon>Pezizomycotina</taxon>
        <taxon>Leotiomycetes</taxon>
        <taxon>Helotiales</taxon>
        <taxon>Tricladiaceae</taxon>
        <taxon>Cudoniella</taxon>
    </lineage>
</organism>
<dbReference type="AlphaFoldDB" id="A0A8H4W2D2"/>
<evidence type="ECO:0000313" key="7">
    <source>
        <dbReference type="Proteomes" id="UP000566819"/>
    </source>
</evidence>
<feature type="modified residue" description="4-aspartylphosphate" evidence="3">
    <location>
        <position position="279"/>
    </location>
</feature>
<dbReference type="InterPro" id="IPR011006">
    <property type="entry name" value="CheY-like_superfamily"/>
</dbReference>
<gene>
    <name evidence="6" type="ORF">G7Y89_g6985</name>
</gene>
<evidence type="ECO:0000256" key="2">
    <source>
        <dbReference type="ARBA" id="ARBA00023012"/>
    </source>
</evidence>
<dbReference type="SMART" id="SM00448">
    <property type="entry name" value="REC"/>
    <property type="match status" value="1"/>
</dbReference>
<evidence type="ECO:0000313" key="6">
    <source>
        <dbReference type="EMBL" id="KAF4631152.1"/>
    </source>
</evidence>
<protein>
    <recommendedName>
        <fullName evidence="5">Response regulatory domain-containing protein</fullName>
    </recommendedName>
</protein>
<keyword evidence="1 3" id="KW-0597">Phosphoprotein</keyword>
<dbReference type="Pfam" id="PF00072">
    <property type="entry name" value="Response_reg"/>
    <property type="match status" value="1"/>
</dbReference>
<evidence type="ECO:0000259" key="5">
    <source>
        <dbReference type="PROSITE" id="PS50110"/>
    </source>
</evidence>
<dbReference type="PANTHER" id="PTHR45339:SF1">
    <property type="entry name" value="HYBRID SIGNAL TRANSDUCTION HISTIDINE KINASE J"/>
    <property type="match status" value="1"/>
</dbReference>
<feature type="compositionally biased region" description="Basic residues" evidence="4">
    <location>
        <begin position="134"/>
        <end position="148"/>
    </location>
</feature>
<name>A0A8H4W2D2_9HELO</name>
<accession>A0A8H4W2D2</accession>
<dbReference type="Gene3D" id="3.30.565.10">
    <property type="entry name" value="Histidine kinase-like ATPase, C-terminal domain"/>
    <property type="match status" value="1"/>
</dbReference>
<dbReference type="PANTHER" id="PTHR45339">
    <property type="entry name" value="HYBRID SIGNAL TRANSDUCTION HISTIDINE KINASE J"/>
    <property type="match status" value="1"/>
</dbReference>
<dbReference type="CDD" id="cd17546">
    <property type="entry name" value="REC_hyHK_CKI1_RcsC-like"/>
    <property type="match status" value="1"/>
</dbReference>
<reference evidence="6 7" key="1">
    <citation type="submission" date="2020-03" db="EMBL/GenBank/DDBJ databases">
        <title>Draft Genome Sequence of Cudoniella acicularis.</title>
        <authorList>
            <person name="Buettner E."/>
            <person name="Kellner H."/>
        </authorList>
    </citation>
    <scope>NUCLEOTIDE SEQUENCE [LARGE SCALE GENOMIC DNA]</scope>
    <source>
        <strain evidence="6 7">DSM 108380</strain>
    </source>
</reference>
<dbReference type="Proteomes" id="UP000566819">
    <property type="component" value="Unassembled WGS sequence"/>
</dbReference>
<feature type="region of interest" description="Disordered" evidence="4">
    <location>
        <begin position="43"/>
        <end position="72"/>
    </location>
</feature>
<dbReference type="EMBL" id="JAAMPI010000472">
    <property type="protein sequence ID" value="KAF4631152.1"/>
    <property type="molecule type" value="Genomic_DNA"/>
</dbReference>
<evidence type="ECO:0000256" key="4">
    <source>
        <dbReference type="SAM" id="MobiDB-lite"/>
    </source>
</evidence>
<keyword evidence="7" id="KW-1185">Reference proteome</keyword>
<keyword evidence="2" id="KW-0902">Two-component regulatory system</keyword>
<sequence>MVSRIVRNMDGQLRLKSDEGKGSRFIINLPFVLPVDESENTNERSIHRISAEQPSVPSPSPGANGGVTLVEKPSSLRPEAVIRKRSIEEIASLHSFKSGSSNKSNKSNKSDVDRLIDAISGPLAVGEPESPEKSHHRSNSRGSYHSRKSAGSIGTTAAVHGTLARERPRRLTCSRSYGAPEHLRSPCEGYAGSEYVTDNKTLLKAVRMSDEFAPFPEKPQKHDAEYLQILVAEDDPINSKIIQKRLKKSGHEVHHTVNGEDCASAYGEKPAFFDVVLMDMQMPIVDGLSSTKMIRSLEKSHPQSILSRAFCNGRVPIFAVSASLVECERQTYVNAGFDG</sequence>
<feature type="domain" description="Response regulatory" evidence="5">
    <location>
        <begin position="228"/>
        <end position="339"/>
    </location>
</feature>
<dbReference type="Gene3D" id="3.40.50.2300">
    <property type="match status" value="1"/>
</dbReference>
<evidence type="ECO:0000256" key="1">
    <source>
        <dbReference type="ARBA" id="ARBA00022553"/>
    </source>
</evidence>
<evidence type="ECO:0000256" key="3">
    <source>
        <dbReference type="PROSITE-ProRule" id="PRU00169"/>
    </source>
</evidence>